<dbReference type="SUPFAM" id="SSF55469">
    <property type="entry name" value="FMN-dependent nitroreductase-like"/>
    <property type="match status" value="1"/>
</dbReference>
<dbReference type="KEGG" id="dalk:DSCA_16820"/>
<organism evidence="4 5">
    <name type="scientific">Desulfosarcina alkanivorans</name>
    <dbReference type="NCBI Taxonomy" id="571177"/>
    <lineage>
        <taxon>Bacteria</taxon>
        <taxon>Pseudomonadati</taxon>
        <taxon>Thermodesulfobacteriota</taxon>
        <taxon>Desulfobacteria</taxon>
        <taxon>Desulfobacterales</taxon>
        <taxon>Desulfosarcinaceae</taxon>
        <taxon>Desulfosarcina</taxon>
    </lineage>
</organism>
<comment type="similarity">
    <text evidence="1">Belongs to the nitroreductase family.</text>
</comment>
<dbReference type="InterPro" id="IPR029479">
    <property type="entry name" value="Nitroreductase"/>
</dbReference>
<dbReference type="Gene3D" id="3.40.109.10">
    <property type="entry name" value="NADH Oxidase"/>
    <property type="match status" value="1"/>
</dbReference>
<dbReference type="RefSeq" id="WP_155315978.1">
    <property type="nucleotide sequence ID" value="NZ_AP021874.1"/>
</dbReference>
<proteinExistence type="inferred from homology"/>
<dbReference type="InterPro" id="IPR000415">
    <property type="entry name" value="Nitroreductase-like"/>
</dbReference>
<evidence type="ECO:0000313" key="5">
    <source>
        <dbReference type="Proteomes" id="UP000427906"/>
    </source>
</evidence>
<dbReference type="EMBL" id="AP021874">
    <property type="protein sequence ID" value="BBO67752.1"/>
    <property type="molecule type" value="Genomic_DNA"/>
</dbReference>
<protein>
    <submittedName>
        <fullName evidence="4">Nitroreductase</fullName>
    </submittedName>
</protein>
<accession>A0A5K7YE18</accession>
<gene>
    <name evidence="4" type="ORF">DSCA_16820</name>
</gene>
<dbReference type="AlphaFoldDB" id="A0A5K7YE18"/>
<dbReference type="PANTHER" id="PTHR43673:SF10">
    <property type="entry name" value="NADH DEHYDROGENASE_NAD(P)H NITROREDUCTASE XCC3605-RELATED"/>
    <property type="match status" value="1"/>
</dbReference>
<feature type="domain" description="Nitroreductase" evidence="3">
    <location>
        <begin position="8"/>
        <end position="159"/>
    </location>
</feature>
<keyword evidence="2" id="KW-0560">Oxidoreductase</keyword>
<name>A0A5K7YE18_9BACT</name>
<dbReference type="Pfam" id="PF00881">
    <property type="entry name" value="Nitroreductase"/>
    <property type="match status" value="1"/>
</dbReference>
<dbReference type="GO" id="GO:0016491">
    <property type="term" value="F:oxidoreductase activity"/>
    <property type="evidence" value="ECO:0007669"/>
    <property type="project" value="UniProtKB-KW"/>
</dbReference>
<evidence type="ECO:0000256" key="2">
    <source>
        <dbReference type="ARBA" id="ARBA00023002"/>
    </source>
</evidence>
<evidence type="ECO:0000256" key="1">
    <source>
        <dbReference type="ARBA" id="ARBA00007118"/>
    </source>
</evidence>
<evidence type="ECO:0000259" key="3">
    <source>
        <dbReference type="Pfam" id="PF00881"/>
    </source>
</evidence>
<dbReference type="Proteomes" id="UP000427906">
    <property type="component" value="Chromosome"/>
</dbReference>
<keyword evidence="5" id="KW-1185">Reference proteome</keyword>
<dbReference type="PANTHER" id="PTHR43673">
    <property type="entry name" value="NAD(P)H NITROREDUCTASE YDGI-RELATED"/>
    <property type="match status" value="1"/>
</dbReference>
<dbReference type="OrthoDB" id="9798230at2"/>
<reference evidence="4 5" key="1">
    <citation type="submission" date="2019-11" db="EMBL/GenBank/DDBJ databases">
        <title>Comparative genomics of hydrocarbon-degrading Desulfosarcina strains.</title>
        <authorList>
            <person name="Watanabe M."/>
            <person name="Kojima H."/>
            <person name="Fukui M."/>
        </authorList>
    </citation>
    <scope>NUCLEOTIDE SEQUENCE [LARGE SCALE GENOMIC DNA]</scope>
    <source>
        <strain evidence="4 5">PL12</strain>
    </source>
</reference>
<sequence>MADLMEIIKGRRSIRKYDERDVPEELVDRLLEAVRWAPSWTNCQCWEVVVVRDQAVKEQLQASLPPKGNPAVKAIVDAPVLLAMCARTGISGYYKDLQTTKFGDWMMYDLGLATQNLCLMAHHLGLGTVIVGLFDHDRAAAAVNVPAGHELVTLIPLGYPAKVGGAPKRREPHEFTHDNHF</sequence>
<evidence type="ECO:0000313" key="4">
    <source>
        <dbReference type="EMBL" id="BBO67752.1"/>
    </source>
</evidence>